<dbReference type="EMBL" id="KX130727">
    <property type="protein sequence ID" value="ANN86507.1"/>
    <property type="molecule type" value="Genomic_DNA"/>
</dbReference>
<protein>
    <submittedName>
        <fullName evidence="2">Uncharacterized protein</fullName>
    </submittedName>
</protein>
<dbReference type="GeneID" id="65106618"/>
<feature type="coiled-coil region" evidence="1">
    <location>
        <begin position="279"/>
        <end position="306"/>
    </location>
</feature>
<keyword evidence="1" id="KW-0175">Coiled coil</keyword>
<dbReference type="KEGG" id="vg:65106618"/>
<dbReference type="RefSeq" id="YP_010089166.1">
    <property type="nucleotide sequence ID" value="NC_055712.1"/>
</dbReference>
<evidence type="ECO:0000313" key="3">
    <source>
        <dbReference type="Proteomes" id="UP000259013"/>
    </source>
</evidence>
<proteinExistence type="predicted"/>
<evidence type="ECO:0000256" key="1">
    <source>
        <dbReference type="SAM" id="Coils"/>
    </source>
</evidence>
<name>A0A193GZF7_9CAUD</name>
<reference evidence="2 3" key="1">
    <citation type="submission" date="2016-04" db="EMBL/GenBank/DDBJ databases">
        <title>Characterization and in vitro evaluation of new bacteriophages for the biocontrol of Escherichia coli.</title>
        <authorList>
            <person name="Pereira C."/>
            <person name="Moreirinha C."/>
            <person name="Cunha A."/>
            <person name="Lewicka M."/>
            <person name="Almeida P.J."/>
            <person name="Clemente C."/>
            <person name="Romalde J.L."/>
            <person name="Nunes M.L."/>
            <person name="Almeida A."/>
        </authorList>
    </citation>
    <scope>NUCLEOTIDE SEQUENCE [LARGE SCALE GENOMIC DNA]</scope>
</reference>
<keyword evidence="3" id="KW-1185">Reference proteome</keyword>
<accession>A0A193GZF7</accession>
<evidence type="ECO:0000313" key="2">
    <source>
        <dbReference type="EMBL" id="ANN86507.1"/>
    </source>
</evidence>
<organism evidence="2 3">
    <name type="scientific">Escherichia phage phT4A</name>
    <dbReference type="NCBI Taxonomy" id="1852638"/>
    <lineage>
        <taxon>Viruses</taxon>
        <taxon>Duplodnaviria</taxon>
        <taxon>Heunggongvirae</taxon>
        <taxon>Uroviricota</taxon>
        <taxon>Caudoviricetes</taxon>
        <taxon>Pantevenvirales</taxon>
        <taxon>Straboviridae</taxon>
        <taxon>Slopekvirus</taxon>
        <taxon>Slopekvirus pht4A</taxon>
    </lineage>
</organism>
<sequence>MILNFKTRKEARNYCWKWNIPLKTIRNTGRGSCPWTVQANELKTFVVGKTYKLVDREGFTTNSHGGSNTANTIQARQIEKFLNNEVKIISKTNSDTFKIEHTPEMTFSSLRSWEARYFVEVGAAPVKKTKAKPKKANVTAPVAPVAPVTAVTADLDQMLDGGSAMSVELDPTKFVEGRSYVLVKPQQFKNRCGANHGIKSYTDEHSNGVYTVYHTTSLGHHQLSKTVETIDSQTGKVGYYLLDSERSFFRELATGIVDEPVSVSGNSAIAINVDEAAKKEEIAKAMTQLEEAVKAHDDALQNLRTASDLVRKAARKVAEVSK</sequence>
<dbReference type="Proteomes" id="UP000259013">
    <property type="component" value="Segment"/>
</dbReference>